<evidence type="ECO:0000313" key="2">
    <source>
        <dbReference type="EMBL" id="KNE02620.1"/>
    </source>
</evidence>
<gene>
    <name evidence="2" type="ORF">QG37_00436</name>
</gene>
<evidence type="ECO:0000256" key="1">
    <source>
        <dbReference type="SAM" id="Phobius"/>
    </source>
</evidence>
<dbReference type="EMBL" id="LGST01000003">
    <property type="protein sequence ID" value="KNE02620.1"/>
    <property type="molecule type" value="Genomic_DNA"/>
</dbReference>
<comment type="caution">
    <text evidence="2">The sequence shown here is derived from an EMBL/GenBank/DDBJ whole genome shotgun (WGS) entry which is preliminary data.</text>
</comment>
<proteinExistence type="predicted"/>
<evidence type="ECO:0000313" key="3">
    <source>
        <dbReference type="Proteomes" id="UP000037122"/>
    </source>
</evidence>
<sequence length="104" mass="9869">MAANPAAAPTAALPALLGAVDTPAMLLGWLEEAGGFDSGAVVVGAVSPGPGLVGAGPPGPGWVGVGAGCTMVVGMVQGPVTVKVVASVTVMVLLFTTTWVGSGQ</sequence>
<dbReference type="Proteomes" id="UP000037122">
    <property type="component" value="Unassembled WGS sequence"/>
</dbReference>
<reference evidence="3" key="1">
    <citation type="journal article" date="2015" name="BMC Genomics">
        <title>Draft genome of a commonly misdiagnosed multidrug resistant pathogen Candida auris.</title>
        <authorList>
            <person name="Chatterjee S."/>
            <person name="Alampalli S.V."/>
            <person name="Nageshan R.K."/>
            <person name="Chettiar S.T."/>
            <person name="Joshi S."/>
            <person name="Tatu U.S."/>
        </authorList>
    </citation>
    <scope>NUCLEOTIDE SEQUENCE [LARGE SCALE GENOMIC DNA]</scope>
    <source>
        <strain evidence="3">6684</strain>
    </source>
</reference>
<protein>
    <submittedName>
        <fullName evidence="2">Uncharacterized protein</fullName>
    </submittedName>
</protein>
<accession>A0A0L0P8T6</accession>
<name>A0A0L0P8T6_CANAR</name>
<feature type="transmembrane region" description="Helical" evidence="1">
    <location>
        <begin position="80"/>
        <end position="101"/>
    </location>
</feature>
<keyword evidence="1" id="KW-0472">Membrane</keyword>
<dbReference type="AlphaFoldDB" id="A0A0L0P8T6"/>
<keyword evidence="1" id="KW-1133">Transmembrane helix</keyword>
<organism evidence="2 3">
    <name type="scientific">Candidozyma auris</name>
    <name type="common">Yeast</name>
    <name type="synonym">Candida auris</name>
    <dbReference type="NCBI Taxonomy" id="498019"/>
    <lineage>
        <taxon>Eukaryota</taxon>
        <taxon>Fungi</taxon>
        <taxon>Dikarya</taxon>
        <taxon>Ascomycota</taxon>
        <taxon>Saccharomycotina</taxon>
        <taxon>Pichiomycetes</taxon>
        <taxon>Metschnikowiaceae</taxon>
        <taxon>Candidozyma</taxon>
    </lineage>
</organism>
<keyword evidence="1" id="KW-0812">Transmembrane</keyword>